<dbReference type="InterPro" id="IPR018356">
    <property type="entry name" value="Tscrpt_reg_HTH_DeoR_CS"/>
</dbReference>
<evidence type="ECO:0000313" key="7">
    <source>
        <dbReference type="Proteomes" id="UP000474957"/>
    </source>
</evidence>
<dbReference type="EMBL" id="WIND01000014">
    <property type="protein sequence ID" value="MSU90953.1"/>
    <property type="molecule type" value="Genomic_DNA"/>
</dbReference>
<dbReference type="SUPFAM" id="SSF46785">
    <property type="entry name" value="Winged helix' DNA-binding domain"/>
    <property type="match status" value="1"/>
</dbReference>
<dbReference type="GO" id="GO:0003700">
    <property type="term" value="F:DNA-binding transcription factor activity"/>
    <property type="evidence" value="ECO:0007669"/>
    <property type="project" value="InterPro"/>
</dbReference>
<dbReference type="InterPro" id="IPR037171">
    <property type="entry name" value="NagB/RpiA_transferase-like"/>
</dbReference>
<keyword evidence="3" id="KW-0238">DNA-binding</keyword>
<evidence type="ECO:0000313" key="6">
    <source>
        <dbReference type="EMBL" id="MSU90953.1"/>
    </source>
</evidence>
<dbReference type="InterPro" id="IPR050313">
    <property type="entry name" value="Carb_Metab_HTH_regulators"/>
</dbReference>
<feature type="domain" description="HTH deoR-type" evidence="5">
    <location>
        <begin position="63"/>
        <end position="118"/>
    </location>
</feature>
<dbReference type="InterPro" id="IPR001034">
    <property type="entry name" value="DeoR_HTH"/>
</dbReference>
<organism evidence="6 7">
    <name type="scientific">Halovulum marinum</name>
    <dbReference type="NCBI Taxonomy" id="2662447"/>
    <lineage>
        <taxon>Bacteria</taxon>
        <taxon>Pseudomonadati</taxon>
        <taxon>Pseudomonadota</taxon>
        <taxon>Alphaproteobacteria</taxon>
        <taxon>Rhodobacterales</taxon>
        <taxon>Paracoccaceae</taxon>
        <taxon>Halovulum</taxon>
    </lineage>
</organism>
<dbReference type="PROSITE" id="PS51000">
    <property type="entry name" value="HTH_DEOR_2"/>
    <property type="match status" value="1"/>
</dbReference>
<keyword evidence="7" id="KW-1185">Reference proteome</keyword>
<evidence type="ECO:0000256" key="3">
    <source>
        <dbReference type="ARBA" id="ARBA00023125"/>
    </source>
</evidence>
<protein>
    <submittedName>
        <fullName evidence="6">DeoR family transcriptional regulator</fullName>
    </submittedName>
</protein>
<dbReference type="GO" id="GO:0003677">
    <property type="term" value="F:DNA binding"/>
    <property type="evidence" value="ECO:0007669"/>
    <property type="project" value="UniProtKB-KW"/>
</dbReference>
<gene>
    <name evidence="6" type="ORF">GE300_15265</name>
</gene>
<dbReference type="Gene3D" id="1.10.10.10">
    <property type="entry name" value="Winged helix-like DNA-binding domain superfamily/Winged helix DNA-binding domain"/>
    <property type="match status" value="1"/>
</dbReference>
<name>A0A6L5Z304_9RHOB</name>
<dbReference type="InterPro" id="IPR014036">
    <property type="entry name" value="DeoR-like_C"/>
</dbReference>
<evidence type="ECO:0000256" key="4">
    <source>
        <dbReference type="ARBA" id="ARBA00023163"/>
    </source>
</evidence>
<keyword evidence="4" id="KW-0804">Transcription</keyword>
<dbReference type="AlphaFoldDB" id="A0A6L5Z304"/>
<dbReference type="InterPro" id="IPR036388">
    <property type="entry name" value="WH-like_DNA-bd_sf"/>
</dbReference>
<dbReference type="PANTHER" id="PTHR30363">
    <property type="entry name" value="HTH-TYPE TRANSCRIPTIONAL REGULATOR SRLR-RELATED"/>
    <property type="match status" value="1"/>
</dbReference>
<dbReference type="SUPFAM" id="SSF100950">
    <property type="entry name" value="NagB/RpiA/CoA transferase-like"/>
    <property type="match status" value="1"/>
</dbReference>
<proteinExistence type="predicted"/>
<dbReference type="PANTHER" id="PTHR30363:SF4">
    <property type="entry name" value="GLYCEROL-3-PHOSPHATE REGULON REPRESSOR"/>
    <property type="match status" value="1"/>
</dbReference>
<dbReference type="PRINTS" id="PR00037">
    <property type="entry name" value="HTHLACR"/>
</dbReference>
<keyword evidence="2" id="KW-0805">Transcription regulation</keyword>
<dbReference type="Proteomes" id="UP000474957">
    <property type="component" value="Unassembled WGS sequence"/>
</dbReference>
<reference evidence="6 7" key="1">
    <citation type="submission" date="2019-10" db="EMBL/GenBank/DDBJ databases">
        <title>Cognatihalovulum marinum gen. nov. sp. nov., a new member of the family Rhodobacteraceae isolated from deep seawater of the Northwest Indian Ocean.</title>
        <authorList>
            <person name="Ruan C."/>
            <person name="Wang J."/>
            <person name="Zheng X."/>
            <person name="Song L."/>
            <person name="Zhu Y."/>
            <person name="Huang Y."/>
            <person name="Lu Z."/>
            <person name="Du W."/>
            <person name="Huang L."/>
            <person name="Dai X."/>
        </authorList>
    </citation>
    <scope>NUCLEOTIDE SEQUENCE [LARGE SCALE GENOMIC DNA]</scope>
    <source>
        <strain evidence="6 7">2CG4</strain>
    </source>
</reference>
<dbReference type="Pfam" id="PF00455">
    <property type="entry name" value="DeoRC"/>
    <property type="match status" value="1"/>
</dbReference>
<keyword evidence="1" id="KW-0678">Repressor</keyword>
<evidence type="ECO:0000256" key="1">
    <source>
        <dbReference type="ARBA" id="ARBA00022491"/>
    </source>
</evidence>
<dbReference type="SMART" id="SM00420">
    <property type="entry name" value="HTH_DEOR"/>
    <property type="match status" value="1"/>
</dbReference>
<comment type="caution">
    <text evidence="6">The sequence shown here is derived from an EMBL/GenBank/DDBJ whole genome shotgun (WGS) entry which is preliminary data.</text>
</comment>
<dbReference type="Pfam" id="PF08220">
    <property type="entry name" value="HTH_DeoR"/>
    <property type="match status" value="1"/>
</dbReference>
<dbReference type="PROSITE" id="PS00894">
    <property type="entry name" value="HTH_DEOR_1"/>
    <property type="match status" value="1"/>
</dbReference>
<dbReference type="SMART" id="SM01134">
    <property type="entry name" value="DeoRC"/>
    <property type="match status" value="1"/>
</dbReference>
<evidence type="ECO:0000256" key="2">
    <source>
        <dbReference type="ARBA" id="ARBA00023015"/>
    </source>
</evidence>
<accession>A0A6L5Z304</accession>
<evidence type="ECO:0000259" key="5">
    <source>
        <dbReference type="PROSITE" id="PS51000"/>
    </source>
</evidence>
<dbReference type="InterPro" id="IPR036390">
    <property type="entry name" value="WH_DNA-bd_sf"/>
</dbReference>
<sequence>MNRPRRSGRYSSTTPSPCPICNISACKLLGKSTFLRHARNSDQRAREGGLLLRSAEPGQRLRKAERREQILLELRLRPHVRLSELAPRFGVSGETVRRDVEELRRDGLLSRAHGGASAPELAHYPTLDERNRARIEERERIGRHAAGLVRPGESVMIDSGSTTLQAARFLALAGTACKVVTNSLPVAMALGHSAAAEVILCPGDYLPPESAVVGTDTVEFIDRLHVDLCLIGAFGVTVEGPCESVRGYAAVKRAMLRRGGRAHLLIDAQKFGRHGLAHVTGFDAFDSVIVDSEPDPELRAALDAAGVEVAIAA</sequence>